<dbReference type="EMBL" id="JAMXLR010000092">
    <property type="protein sequence ID" value="MCO6047949.1"/>
    <property type="molecule type" value="Genomic_DNA"/>
</dbReference>
<evidence type="ECO:0000313" key="2">
    <source>
        <dbReference type="Proteomes" id="UP001155241"/>
    </source>
</evidence>
<protein>
    <submittedName>
        <fullName evidence="1">Uncharacterized protein</fullName>
    </submittedName>
</protein>
<dbReference type="AlphaFoldDB" id="A0A9X2FFP7"/>
<organism evidence="1 2">
    <name type="scientific">Aeoliella straminimaris</name>
    <dbReference type="NCBI Taxonomy" id="2954799"/>
    <lineage>
        <taxon>Bacteria</taxon>
        <taxon>Pseudomonadati</taxon>
        <taxon>Planctomycetota</taxon>
        <taxon>Planctomycetia</taxon>
        <taxon>Pirellulales</taxon>
        <taxon>Lacipirellulaceae</taxon>
        <taxon>Aeoliella</taxon>
    </lineage>
</organism>
<reference evidence="1" key="1">
    <citation type="submission" date="2022-06" db="EMBL/GenBank/DDBJ databases">
        <title>Aeoliella straminimaris, a novel planctomycete from sediments.</title>
        <authorList>
            <person name="Vitorino I.R."/>
            <person name="Lage O.M."/>
        </authorList>
    </citation>
    <scope>NUCLEOTIDE SEQUENCE</scope>
    <source>
        <strain evidence="1">ICT_H6.2</strain>
    </source>
</reference>
<evidence type="ECO:0000313" key="1">
    <source>
        <dbReference type="EMBL" id="MCO6047949.1"/>
    </source>
</evidence>
<dbReference type="RefSeq" id="WP_252856056.1">
    <property type="nucleotide sequence ID" value="NZ_JAMXLR010000092.1"/>
</dbReference>
<proteinExistence type="predicted"/>
<comment type="caution">
    <text evidence="1">The sequence shown here is derived from an EMBL/GenBank/DDBJ whole genome shotgun (WGS) entry which is preliminary data.</text>
</comment>
<name>A0A9X2FFP7_9BACT</name>
<accession>A0A9X2FFP7</accession>
<gene>
    <name evidence="1" type="ORF">NG895_28940</name>
</gene>
<keyword evidence="2" id="KW-1185">Reference proteome</keyword>
<dbReference type="Proteomes" id="UP001155241">
    <property type="component" value="Unassembled WGS sequence"/>
</dbReference>
<sequence>MDIPRLARLDQFDAGQLLGQIVRDIGDPTRSIGVDRMPGGFCRNQVLDPTFYTLGEPLRLLAQANGAPLALVERIDKQDASFATRVFRDASHLVTS</sequence>